<comment type="caution">
    <text evidence="4">The sequence shown here is derived from an EMBL/GenBank/DDBJ whole genome shotgun (WGS) entry which is preliminary data.</text>
</comment>
<gene>
    <name evidence="4" type="ORF">ACFPOE_21590</name>
</gene>
<evidence type="ECO:0000313" key="4">
    <source>
        <dbReference type="EMBL" id="MFC5500150.1"/>
    </source>
</evidence>
<evidence type="ECO:0000256" key="2">
    <source>
        <dbReference type="SAM" id="MobiDB-lite"/>
    </source>
</evidence>
<dbReference type="InterPro" id="IPR016195">
    <property type="entry name" value="Pol/histidinol_Pase-like"/>
</dbReference>
<evidence type="ECO:0000313" key="5">
    <source>
        <dbReference type="Proteomes" id="UP001596037"/>
    </source>
</evidence>
<feature type="coiled-coil region" evidence="1">
    <location>
        <begin position="476"/>
        <end position="530"/>
    </location>
</feature>
<protein>
    <submittedName>
        <fullName evidence="4">TrlF family AAA-like ATPase</fullName>
    </submittedName>
</protein>
<dbReference type="Proteomes" id="UP001596037">
    <property type="component" value="Unassembled WGS sequence"/>
</dbReference>
<dbReference type="Pfam" id="PF13476">
    <property type="entry name" value="AAA_23"/>
    <property type="match status" value="1"/>
</dbReference>
<evidence type="ECO:0000259" key="3">
    <source>
        <dbReference type="Pfam" id="PF13476"/>
    </source>
</evidence>
<dbReference type="InterPro" id="IPR054787">
    <property type="entry name" value="TrlF_ATPase"/>
</dbReference>
<dbReference type="EMBL" id="JBHSMF010000010">
    <property type="protein sequence ID" value="MFC5500150.1"/>
    <property type="molecule type" value="Genomic_DNA"/>
</dbReference>
<feature type="domain" description="Rad50/SbcC-type AAA" evidence="3">
    <location>
        <begin position="326"/>
        <end position="532"/>
    </location>
</feature>
<dbReference type="InterPro" id="IPR027417">
    <property type="entry name" value="P-loop_NTPase"/>
</dbReference>
<organism evidence="4 5">
    <name type="scientific">Caenimonas terrae</name>
    <dbReference type="NCBI Taxonomy" id="696074"/>
    <lineage>
        <taxon>Bacteria</taxon>
        <taxon>Pseudomonadati</taxon>
        <taxon>Pseudomonadota</taxon>
        <taxon>Betaproteobacteria</taxon>
        <taxon>Burkholderiales</taxon>
        <taxon>Comamonadaceae</taxon>
        <taxon>Caenimonas</taxon>
    </lineage>
</organism>
<dbReference type="Gene3D" id="3.20.20.140">
    <property type="entry name" value="Metal-dependent hydrolases"/>
    <property type="match status" value="1"/>
</dbReference>
<dbReference type="Gene3D" id="3.40.50.300">
    <property type="entry name" value="P-loop containing nucleotide triphosphate hydrolases"/>
    <property type="match status" value="2"/>
</dbReference>
<dbReference type="NCBIfam" id="NF045780">
    <property type="entry name" value="TrlF_fam_ATP"/>
    <property type="match status" value="1"/>
</dbReference>
<keyword evidence="1" id="KW-0175">Coiled coil</keyword>
<dbReference type="PANTHER" id="PTHR32182:SF0">
    <property type="entry name" value="DNA REPLICATION AND REPAIR PROTEIN RECF"/>
    <property type="match status" value="1"/>
</dbReference>
<reference evidence="5" key="1">
    <citation type="journal article" date="2019" name="Int. J. Syst. Evol. Microbiol.">
        <title>The Global Catalogue of Microorganisms (GCM) 10K type strain sequencing project: providing services to taxonomists for standard genome sequencing and annotation.</title>
        <authorList>
            <consortium name="The Broad Institute Genomics Platform"/>
            <consortium name="The Broad Institute Genome Sequencing Center for Infectious Disease"/>
            <person name="Wu L."/>
            <person name="Ma J."/>
        </authorList>
    </citation>
    <scope>NUCLEOTIDE SEQUENCE [LARGE SCALE GENOMIC DNA]</scope>
    <source>
        <strain evidence="5">CCUG 57401</strain>
    </source>
</reference>
<name>A0ABW0NHM7_9BURK</name>
<sequence>MENRLLTSEGMRWFKCDFQLQTPEDSTNWLDVETKLSEPRRPATGPRKVEGSDRLDPSIPDESRLQETARTYLRRCHELGLEVVGITDHNFSAKLEPRDWFLTHLVEQNKSVARELSRPPLFILPGFEVDIGYHVLCLFDPARQLSHVRRVHGILTRLGLVEGSRFRNGRPEPLRIAGESVSLKKLLNVVQDEHGGICIAAHADQNDGILCNARNVQDYHNLDLYAVEVTSLPLSKRASDILLAKSPEWARAGRQPAAVMSSDAKSLRTSKDGSAGPNCLGYRHTWVRMSKPSVTALRQAFLDPASRIRLLGPNPSDSHAHARIVSVSIKGARFMADQAVHFSENLNCVIGGRGSGKSTLLEYLRLALDSKQPDRGSLDPALEKKRQQIFASLRETSGEVQVEYETDRGVRDILLYSPASATPRQILSRAVDDVPTVLRRLQAQFFSQGELTRFTSDGAGRAKVREIVDSAAGPELEQLEQEELDLQSRLKRCFQAAQECRRLQGEIRSARQASVEIARQLEALTSVEEEAKASQAAVEADAFLKDLAKRAEDELQAATNYVMSLSAPHLALPGTSATWPEIGWFRAALTALNEARAEFEKETGDSLQRLKNQFQNILGDTARESPLAAIADARQNFRLACEAKGLTVENLTKFEELTQERQTKISFIDAREAELQTCSADASALDETLQALQQLWRTQFDLRARVAGALQSKVVSQSIRVHVGYMGDRQSFLDRWLRLAPRDGRGKLARRWEELGSDIYQAWKSRQDLPSPWEIVEAGRGDPRALPYLYGEMADDLQPALLAYLDSADAREMWEAARGTRIDDEVDVDLFREDGSAAGNLLGTLSEGQRNTVLLNMILAMGNGPIVIDQPEDELDASFIYKSLVTDLRSAKEGRQLLIATHNANLPVNGDAEFILALEARDGRGMQRTLGGLDRRHVVQAVVDIMEGSEEAFRRRSDKYHF</sequence>
<dbReference type="RefSeq" id="WP_376852391.1">
    <property type="nucleotide sequence ID" value="NZ_JBHSMF010000010.1"/>
</dbReference>
<dbReference type="SUPFAM" id="SSF52540">
    <property type="entry name" value="P-loop containing nucleoside triphosphate hydrolases"/>
    <property type="match status" value="1"/>
</dbReference>
<feature type="region of interest" description="Disordered" evidence="2">
    <location>
        <begin position="34"/>
        <end position="61"/>
    </location>
</feature>
<dbReference type="SUPFAM" id="SSF89550">
    <property type="entry name" value="PHP domain-like"/>
    <property type="match status" value="1"/>
</dbReference>
<proteinExistence type="predicted"/>
<accession>A0ABW0NHM7</accession>
<keyword evidence="5" id="KW-1185">Reference proteome</keyword>
<dbReference type="PANTHER" id="PTHR32182">
    <property type="entry name" value="DNA REPLICATION AND REPAIR PROTEIN RECF"/>
    <property type="match status" value="1"/>
</dbReference>
<evidence type="ECO:0000256" key="1">
    <source>
        <dbReference type="SAM" id="Coils"/>
    </source>
</evidence>
<dbReference type="InterPro" id="IPR038729">
    <property type="entry name" value="Rad50/SbcC_AAA"/>
</dbReference>